<dbReference type="AlphaFoldDB" id="A0A1J5R2G1"/>
<organism evidence="1">
    <name type="scientific">mine drainage metagenome</name>
    <dbReference type="NCBI Taxonomy" id="410659"/>
    <lineage>
        <taxon>unclassified sequences</taxon>
        <taxon>metagenomes</taxon>
        <taxon>ecological metagenomes</taxon>
    </lineage>
</organism>
<comment type="caution">
    <text evidence="1">The sequence shown here is derived from an EMBL/GenBank/DDBJ whole genome shotgun (WGS) entry which is preliminary data.</text>
</comment>
<accession>A0A1J5R2G1</accession>
<evidence type="ECO:0000313" key="1">
    <source>
        <dbReference type="EMBL" id="OIQ90121.1"/>
    </source>
</evidence>
<protein>
    <submittedName>
        <fullName evidence="1">Uncharacterized protein</fullName>
    </submittedName>
</protein>
<name>A0A1J5R2G1_9ZZZZ</name>
<reference evidence="1" key="1">
    <citation type="submission" date="2016-10" db="EMBL/GenBank/DDBJ databases">
        <title>Sequence of Gallionella enrichment culture.</title>
        <authorList>
            <person name="Poehlein A."/>
            <person name="Muehling M."/>
            <person name="Daniel R."/>
        </authorList>
    </citation>
    <scope>NUCLEOTIDE SEQUENCE</scope>
</reference>
<proteinExistence type="predicted"/>
<gene>
    <name evidence="1" type="ORF">GALL_279780</name>
</gene>
<dbReference type="EMBL" id="MLJW01000303">
    <property type="protein sequence ID" value="OIQ90121.1"/>
    <property type="molecule type" value="Genomic_DNA"/>
</dbReference>
<sequence length="39" mass="4163">MRSIAQPLKTGLNAVTAQHLRTAMRPADAASQFDAVPAR</sequence>